<dbReference type="SUPFAM" id="SSF54791">
    <property type="entry name" value="Eukaryotic type KH-domain (KH-domain type I)"/>
    <property type="match status" value="1"/>
</dbReference>
<dbReference type="FunFam" id="3.30.1370.10:FF:000009">
    <property type="entry name" value="RNA-binding protein PNO1"/>
    <property type="match status" value="1"/>
</dbReference>
<evidence type="ECO:0000256" key="4">
    <source>
        <dbReference type="ARBA" id="ARBA00023242"/>
    </source>
</evidence>
<dbReference type="PANTHER" id="PTHR12826">
    <property type="entry name" value="RIBONUCLEASE Y"/>
    <property type="match status" value="1"/>
</dbReference>
<dbReference type="GO" id="GO:0005730">
    <property type="term" value="C:nucleolus"/>
    <property type="evidence" value="ECO:0007669"/>
    <property type="project" value="UniProtKB-SubCell"/>
</dbReference>
<dbReference type="Gene3D" id="3.30.1370.10">
    <property type="entry name" value="K Homology domain, type 1"/>
    <property type="match status" value="2"/>
</dbReference>
<protein>
    <submittedName>
        <fullName evidence="7">RNA-binding protein pno1</fullName>
    </submittedName>
</protein>
<dbReference type="FunFam" id="3.30.1370.10:FF:000048">
    <property type="entry name" value="RNA-binding protein PNO1 isoform X2"/>
    <property type="match status" value="1"/>
</dbReference>
<dbReference type="GO" id="GO:0003723">
    <property type="term" value="F:RNA binding"/>
    <property type="evidence" value="ECO:0007669"/>
    <property type="project" value="UniProtKB-KW"/>
</dbReference>
<evidence type="ECO:0000256" key="3">
    <source>
        <dbReference type="ARBA" id="ARBA00022884"/>
    </source>
</evidence>
<dbReference type="EMBL" id="BMAV01007593">
    <property type="protein sequence ID" value="GFY50620.1"/>
    <property type="molecule type" value="Genomic_DNA"/>
</dbReference>
<dbReference type="AlphaFoldDB" id="A0A8X6XDD9"/>
<dbReference type="OrthoDB" id="1932641at2759"/>
<evidence type="ECO:0000259" key="6">
    <source>
        <dbReference type="Pfam" id="PF22891"/>
    </source>
</evidence>
<dbReference type="InterPro" id="IPR055212">
    <property type="entry name" value="KH-I_PNO1_first"/>
</dbReference>
<dbReference type="Proteomes" id="UP000886998">
    <property type="component" value="Unassembled WGS sequence"/>
</dbReference>
<name>A0A8X6XDD9_9ARAC</name>
<dbReference type="InterPro" id="IPR055211">
    <property type="entry name" value="KH_PNO1_2nd"/>
</dbReference>
<comment type="subcellular location">
    <subcellularLocation>
        <location evidence="1">Nucleus</location>
        <location evidence="1">Nucleolus</location>
    </subcellularLocation>
</comment>
<organism evidence="7 8">
    <name type="scientific">Trichonephila inaurata madagascariensis</name>
    <dbReference type="NCBI Taxonomy" id="2747483"/>
    <lineage>
        <taxon>Eukaryota</taxon>
        <taxon>Metazoa</taxon>
        <taxon>Ecdysozoa</taxon>
        <taxon>Arthropoda</taxon>
        <taxon>Chelicerata</taxon>
        <taxon>Arachnida</taxon>
        <taxon>Araneae</taxon>
        <taxon>Araneomorphae</taxon>
        <taxon>Entelegynae</taxon>
        <taxon>Araneoidea</taxon>
        <taxon>Nephilidae</taxon>
        <taxon>Trichonephila</taxon>
        <taxon>Trichonephila inaurata</taxon>
    </lineage>
</organism>
<dbReference type="PANTHER" id="PTHR12826:SF13">
    <property type="entry name" value="RNA-BINDING PROTEIN PNO1"/>
    <property type="match status" value="1"/>
</dbReference>
<dbReference type="InterPro" id="IPR036612">
    <property type="entry name" value="KH_dom_type_1_sf"/>
</dbReference>
<comment type="caution">
    <text evidence="7">The sequence shown here is derived from an EMBL/GenBank/DDBJ whole genome shotgun (WGS) entry which is preliminary data.</text>
</comment>
<feature type="compositionally biased region" description="Polar residues" evidence="5">
    <location>
        <begin position="1"/>
        <end position="21"/>
    </location>
</feature>
<dbReference type="CDD" id="cd22391">
    <property type="entry name" value="KH-I_PNO1_rpt1"/>
    <property type="match status" value="1"/>
</dbReference>
<feature type="region of interest" description="Disordered" evidence="5">
    <location>
        <begin position="1"/>
        <end position="62"/>
    </location>
</feature>
<evidence type="ECO:0000256" key="5">
    <source>
        <dbReference type="SAM" id="MobiDB-lite"/>
    </source>
</evidence>
<proteinExistence type="inferred from homology"/>
<sequence length="246" mass="27961">MTLPQPTTSDQPKTSDQPTTNEEPDKSDETWSVQKSRKRKREGMEVDPGVKRPYFPPAKKTAIDGSVDRRKIPIPRHRYSPLKANWMKIYTVVVEHLNLQIRYNTKAKMVELRSCKETKDLNAIQRAADFVRAFALGFEVDDAMALVRLDELYLESFDVKDVKTLRGDHLSRAIGRIAGKNGITRYTIENGTKTRIICADSKIHIMGSYQNIRAARRTISNLIMGTPPSKVFGNMKKIANRLAESI</sequence>
<reference evidence="7" key="1">
    <citation type="submission" date="2020-08" db="EMBL/GenBank/DDBJ databases">
        <title>Multicomponent nature underlies the extraordinary mechanical properties of spider dragline silk.</title>
        <authorList>
            <person name="Kono N."/>
            <person name="Nakamura H."/>
            <person name="Mori M."/>
            <person name="Yoshida Y."/>
            <person name="Ohtoshi R."/>
            <person name="Malay A.D."/>
            <person name="Moran D.A.P."/>
            <person name="Tomita M."/>
            <person name="Numata K."/>
            <person name="Arakawa K."/>
        </authorList>
    </citation>
    <scope>NUCLEOTIDE SEQUENCE</scope>
</reference>
<gene>
    <name evidence="7" type="ORF">TNIN_331321</name>
</gene>
<keyword evidence="3" id="KW-0694">RNA-binding</keyword>
<evidence type="ECO:0000313" key="8">
    <source>
        <dbReference type="Proteomes" id="UP000886998"/>
    </source>
</evidence>
<accession>A0A8X6XDD9</accession>
<keyword evidence="4" id="KW-0539">Nucleus</keyword>
<evidence type="ECO:0000256" key="2">
    <source>
        <dbReference type="ARBA" id="ARBA00007515"/>
    </source>
</evidence>
<feature type="domain" description="PNO1 second type I KH" evidence="6">
    <location>
        <begin position="156"/>
        <end position="239"/>
    </location>
</feature>
<comment type="similarity">
    <text evidence="2">Belongs to the PNO1 family.</text>
</comment>
<evidence type="ECO:0000256" key="1">
    <source>
        <dbReference type="ARBA" id="ARBA00004604"/>
    </source>
</evidence>
<dbReference type="Pfam" id="PF22891">
    <property type="entry name" value="KH_PNO1_2nd"/>
    <property type="match status" value="1"/>
</dbReference>
<evidence type="ECO:0000313" key="7">
    <source>
        <dbReference type="EMBL" id="GFY50620.1"/>
    </source>
</evidence>
<dbReference type="CDD" id="cd22392">
    <property type="entry name" value="KH-I_PNO1_rpt2"/>
    <property type="match status" value="1"/>
</dbReference>
<keyword evidence="8" id="KW-1185">Reference proteome</keyword>